<evidence type="ECO:0000313" key="3">
    <source>
        <dbReference type="Proteomes" id="UP000199771"/>
    </source>
</evidence>
<organism evidence="2 3">
    <name type="scientific">Fontimonas thermophila</name>
    <dbReference type="NCBI Taxonomy" id="1076937"/>
    <lineage>
        <taxon>Bacteria</taxon>
        <taxon>Pseudomonadati</taxon>
        <taxon>Pseudomonadota</taxon>
        <taxon>Gammaproteobacteria</taxon>
        <taxon>Nevskiales</taxon>
        <taxon>Nevskiaceae</taxon>
        <taxon>Fontimonas</taxon>
    </lineage>
</organism>
<dbReference type="STRING" id="1076937.SAMN04488120_10693"/>
<sequence length="281" mass="30310">MSRLWPLAAALAILLGGLMPAAAAAQRPWISIIVDDLGDNWDEGRAAVALPGPVACAFLPESPHTRRLAESAFRAGKEILVHLPLEPLAGRAHPLALSAQPPYAANSAQLARLLASVPHAVGVNNHQGSRATANRSAMHWLMRELSRRGSGYFVDSMTTADSVAYPLARAYGIPATRRRVFLDHDRGIEPIRAQFQRLIAIARQQGGALAIAHPYHETYAVLTEMLPRLSALGVELVPPSQLIRRTEQRLLVQPVMLRMSTALTLPIPSLPAADLSAAATR</sequence>
<keyword evidence="3" id="KW-1185">Reference proteome</keyword>
<gene>
    <name evidence="2" type="ORF">SAMN04488120_10693</name>
</gene>
<proteinExistence type="predicted"/>
<dbReference type="EMBL" id="FOOC01000006">
    <property type="protein sequence ID" value="SFF51296.1"/>
    <property type="molecule type" value="Genomic_DNA"/>
</dbReference>
<dbReference type="PANTHER" id="PTHR30105:SF2">
    <property type="entry name" value="DIVERGENT POLYSACCHARIDE DEACETYLASE SUPERFAMILY"/>
    <property type="match status" value="1"/>
</dbReference>
<dbReference type="Pfam" id="PF04748">
    <property type="entry name" value="Polysacc_deac_2"/>
    <property type="match status" value="1"/>
</dbReference>
<dbReference type="RefSeq" id="WP_091533522.1">
    <property type="nucleotide sequence ID" value="NZ_FOOC01000006.1"/>
</dbReference>
<dbReference type="OrthoDB" id="9784811at2"/>
<protein>
    <recommendedName>
        <fullName evidence="4">Divergent polysaccharide deacetylase</fullName>
    </recommendedName>
</protein>
<dbReference type="InterPro" id="IPR006837">
    <property type="entry name" value="Divergent_DAC"/>
</dbReference>
<dbReference type="GO" id="GO:0005975">
    <property type="term" value="P:carbohydrate metabolic process"/>
    <property type="evidence" value="ECO:0007669"/>
    <property type="project" value="InterPro"/>
</dbReference>
<dbReference type="Proteomes" id="UP000199771">
    <property type="component" value="Unassembled WGS sequence"/>
</dbReference>
<dbReference type="SUPFAM" id="SSF88713">
    <property type="entry name" value="Glycoside hydrolase/deacetylase"/>
    <property type="match status" value="1"/>
</dbReference>
<feature type="signal peptide" evidence="1">
    <location>
        <begin position="1"/>
        <end position="24"/>
    </location>
</feature>
<dbReference type="AlphaFoldDB" id="A0A1I2JEK3"/>
<keyword evidence="1" id="KW-0732">Signal</keyword>
<dbReference type="Gene3D" id="3.20.20.370">
    <property type="entry name" value="Glycoside hydrolase/deacetylase"/>
    <property type="match status" value="1"/>
</dbReference>
<dbReference type="InterPro" id="IPR011330">
    <property type="entry name" value="Glyco_hydro/deAcase_b/a-brl"/>
</dbReference>
<evidence type="ECO:0000256" key="1">
    <source>
        <dbReference type="SAM" id="SignalP"/>
    </source>
</evidence>
<evidence type="ECO:0000313" key="2">
    <source>
        <dbReference type="EMBL" id="SFF51296.1"/>
    </source>
</evidence>
<dbReference type="PANTHER" id="PTHR30105">
    <property type="entry name" value="UNCHARACTERIZED YIBQ-RELATED"/>
    <property type="match status" value="1"/>
</dbReference>
<feature type="chain" id="PRO_5011767385" description="Divergent polysaccharide deacetylase" evidence="1">
    <location>
        <begin position="25"/>
        <end position="281"/>
    </location>
</feature>
<evidence type="ECO:0008006" key="4">
    <source>
        <dbReference type="Google" id="ProtNLM"/>
    </source>
</evidence>
<name>A0A1I2JEK3_9GAMM</name>
<accession>A0A1I2JEK3</accession>
<dbReference type="CDD" id="cd10936">
    <property type="entry name" value="CE4_DAC2"/>
    <property type="match status" value="1"/>
</dbReference>
<reference evidence="2 3" key="1">
    <citation type="submission" date="2016-10" db="EMBL/GenBank/DDBJ databases">
        <authorList>
            <person name="de Groot N.N."/>
        </authorList>
    </citation>
    <scope>NUCLEOTIDE SEQUENCE [LARGE SCALE GENOMIC DNA]</scope>
    <source>
        <strain evidence="2 3">DSM 23609</strain>
    </source>
</reference>